<reference evidence="2" key="1">
    <citation type="submission" date="2025-08" db="UniProtKB">
        <authorList>
            <consortium name="RefSeq"/>
        </authorList>
    </citation>
    <scope>IDENTIFICATION</scope>
    <source>
        <strain evidence="2">Tuebingen</strain>
        <tissue evidence="2">Fibroblasts and whole tissue</tissue>
    </source>
</reference>
<dbReference type="Proteomes" id="UP000000437">
    <property type="component" value="Chromosome 24"/>
</dbReference>
<evidence type="ECO:0000313" key="1">
    <source>
        <dbReference type="Proteomes" id="UP000000437"/>
    </source>
</evidence>
<protein>
    <submittedName>
        <fullName evidence="2">SPRY domain-containing SOCS box protein 3 isoform X1</fullName>
    </submittedName>
</protein>
<sequence>MSWNKYAVNEDVPETEATPIIKETEATPITKATEATPLTTALISEEKQVVGSQTDSVGYEEVTVCVPAEMPPVVPVTGESFCQCPAQTELSSDAQISPYTLSCTCGEEEQGCDWVWDEEDKSSSVSLSCWNRTVSFHSEYSCGTAAIRGSKALSDGQHFWEIKMTSPVYGTDMMVGIGTSEVNLDQFKHSFCSLLGTDEDSWGLSYTGHLHHKGSKVNFSSRFGQGSIIGVHLDGWHGTLSFYKNRRCIGVAATHLQNKRLYPMVCSTAAKSSMKLIRSHSAPTTLQYLCCTQLRRMLPACADALRVLPLPPGLRLLLANQLGWVLTLGCADTTTKTEEGHCDQYTSLLPSHDPADTNERVFISSSFPDNPDEDDPLDSASVYIDSCSDDSHYQDVVSDETCYLEPSSPSDVCCGFVKDRTSFLNPEFQHISASCLYCDPPLSVSSGGRKVNDANSAYKPGNDGSCVLSPSYTHSGHTSFWPDSASESESDECSSDREMYQRKRCRWT</sequence>
<name>A0AC58ISQ9_DANRE</name>
<proteinExistence type="predicted"/>
<organism evidence="1 2">
    <name type="scientific">Danio rerio</name>
    <name type="common">Zebrafish</name>
    <name type="synonym">Brachydanio rerio</name>
    <dbReference type="NCBI Taxonomy" id="7955"/>
    <lineage>
        <taxon>Eukaryota</taxon>
        <taxon>Metazoa</taxon>
        <taxon>Chordata</taxon>
        <taxon>Craniata</taxon>
        <taxon>Vertebrata</taxon>
        <taxon>Euteleostomi</taxon>
        <taxon>Actinopterygii</taxon>
        <taxon>Neopterygii</taxon>
        <taxon>Teleostei</taxon>
        <taxon>Ostariophysi</taxon>
        <taxon>Cypriniformes</taxon>
        <taxon>Danionidae</taxon>
        <taxon>Danioninae</taxon>
        <taxon>Danio</taxon>
    </lineage>
</organism>
<gene>
    <name evidence="2" type="primary">spsb3b</name>
</gene>
<keyword evidence="1" id="KW-1185">Reference proteome</keyword>
<accession>A0AC58ISQ9</accession>
<dbReference type="RefSeq" id="XP_073797274.1">
    <property type="nucleotide sequence ID" value="XM_073941173.1"/>
</dbReference>
<evidence type="ECO:0000313" key="2">
    <source>
        <dbReference type="RefSeq" id="XP_073797274.1"/>
    </source>
</evidence>